<dbReference type="Pfam" id="PF12937">
    <property type="entry name" value="F-box-like"/>
    <property type="match status" value="1"/>
</dbReference>
<dbReference type="EMBL" id="PKPP01001232">
    <property type="protein sequence ID" value="PWA84409.1"/>
    <property type="molecule type" value="Genomic_DNA"/>
</dbReference>
<dbReference type="GO" id="GO:0016567">
    <property type="term" value="P:protein ubiquitination"/>
    <property type="evidence" value="ECO:0007669"/>
    <property type="project" value="UniProtKB-UniRule"/>
</dbReference>
<evidence type="ECO:0000313" key="3">
    <source>
        <dbReference type="EMBL" id="PWA84409.1"/>
    </source>
</evidence>
<dbReference type="GO" id="GO:0019005">
    <property type="term" value="C:SCF ubiquitin ligase complex"/>
    <property type="evidence" value="ECO:0007669"/>
    <property type="project" value="UniProtKB-UniRule"/>
</dbReference>
<dbReference type="GO" id="GO:0005737">
    <property type="term" value="C:cytoplasm"/>
    <property type="evidence" value="ECO:0007669"/>
    <property type="project" value="TreeGrafter"/>
</dbReference>
<protein>
    <recommendedName>
        <fullName evidence="1">F-box protein</fullName>
    </recommendedName>
</protein>
<name>A0A2U1PF93_ARTAN</name>
<comment type="caution">
    <text evidence="3">The sequence shown here is derived from an EMBL/GenBank/DDBJ whole genome shotgun (WGS) entry which is preliminary data.</text>
</comment>
<keyword evidence="4" id="KW-1185">Reference proteome</keyword>
<keyword evidence="1" id="KW-0833">Ubl conjugation pathway</keyword>
<dbReference type="AlphaFoldDB" id="A0A2U1PF93"/>
<dbReference type="STRING" id="35608.A0A2U1PF93"/>
<dbReference type="GO" id="GO:0009740">
    <property type="term" value="P:gibberellic acid mediated signaling pathway"/>
    <property type="evidence" value="ECO:0007669"/>
    <property type="project" value="TreeGrafter"/>
</dbReference>
<feature type="domain" description="F-box" evidence="2">
    <location>
        <begin position="4"/>
        <end position="50"/>
    </location>
</feature>
<reference evidence="3 4" key="1">
    <citation type="journal article" date="2018" name="Mol. Plant">
        <title>The genome of Artemisia annua provides insight into the evolution of Asteraceae family and artemisinin biosynthesis.</title>
        <authorList>
            <person name="Shen Q."/>
            <person name="Zhang L."/>
            <person name="Liao Z."/>
            <person name="Wang S."/>
            <person name="Yan T."/>
            <person name="Shi P."/>
            <person name="Liu M."/>
            <person name="Fu X."/>
            <person name="Pan Q."/>
            <person name="Wang Y."/>
            <person name="Lv Z."/>
            <person name="Lu X."/>
            <person name="Zhang F."/>
            <person name="Jiang W."/>
            <person name="Ma Y."/>
            <person name="Chen M."/>
            <person name="Hao X."/>
            <person name="Li L."/>
            <person name="Tang Y."/>
            <person name="Lv G."/>
            <person name="Zhou Y."/>
            <person name="Sun X."/>
            <person name="Brodelius P.E."/>
            <person name="Rose J.K.C."/>
            <person name="Tang K."/>
        </authorList>
    </citation>
    <scope>NUCLEOTIDE SEQUENCE [LARGE SCALE GENOMIC DNA]</scope>
    <source>
        <strain evidence="4">cv. Huhao1</strain>
        <tissue evidence="3">Leaf</tissue>
    </source>
</reference>
<dbReference type="InterPro" id="IPR036047">
    <property type="entry name" value="F-box-like_dom_sf"/>
</dbReference>
<keyword evidence="1" id="KW-0539">Nucleus</keyword>
<organism evidence="3 4">
    <name type="scientific">Artemisia annua</name>
    <name type="common">Sweet wormwood</name>
    <dbReference type="NCBI Taxonomy" id="35608"/>
    <lineage>
        <taxon>Eukaryota</taxon>
        <taxon>Viridiplantae</taxon>
        <taxon>Streptophyta</taxon>
        <taxon>Embryophyta</taxon>
        <taxon>Tracheophyta</taxon>
        <taxon>Spermatophyta</taxon>
        <taxon>Magnoliopsida</taxon>
        <taxon>eudicotyledons</taxon>
        <taxon>Gunneridae</taxon>
        <taxon>Pentapetalae</taxon>
        <taxon>asterids</taxon>
        <taxon>campanulids</taxon>
        <taxon>Asterales</taxon>
        <taxon>Asteraceae</taxon>
        <taxon>Asteroideae</taxon>
        <taxon>Anthemideae</taxon>
        <taxon>Artemisiinae</taxon>
        <taxon>Artemisia</taxon>
    </lineage>
</organism>
<dbReference type="PANTHER" id="PTHR12874:SF16">
    <property type="entry name" value="OS01G0800800 PROTEIN"/>
    <property type="match status" value="1"/>
</dbReference>
<dbReference type="SMART" id="SM00256">
    <property type="entry name" value="FBOX"/>
    <property type="match status" value="1"/>
</dbReference>
<sequence>MTTSTQDTIIPWQVLDLVVNILDPKTLATASCVSKSWYSTMSSDHLWENLCMANFSSLAHLRLAATTPLSYHRLFGLGQTAKKRREKPPSKPRINLEDLLFIITLNNQNSPPVTLIKPGNAISTGCAPDSKLLFKFDFDVTRHEKGLNFEVMDETKVTWNVVLKGYESVFIMMDCKGKGSFVSGSDGWFSSELPAAGCCCASSCGGSSGMVADMRLVMGGEGRRTVVERVSVGVLSIVSWRYVGVDDGLRYLQHFLEPCGV</sequence>
<comment type="pathway">
    <text evidence="1">Protein modification; protein ubiquitination.</text>
</comment>
<comment type="function">
    <text evidence="1">Acts as a component of a SCF E3 ubiquitin ligase complexes.</text>
</comment>
<comment type="subunit">
    <text evidence="1">Component of the SCF-type E3 ligase complex.</text>
</comment>
<dbReference type="InterPro" id="IPR001810">
    <property type="entry name" value="F-box_dom"/>
</dbReference>
<gene>
    <name evidence="3" type="ORF">CTI12_AA036420</name>
</gene>
<dbReference type="OrthoDB" id="1905685at2759"/>
<accession>A0A2U1PF93</accession>
<dbReference type="GO" id="GO:0005634">
    <property type="term" value="C:nucleus"/>
    <property type="evidence" value="ECO:0007669"/>
    <property type="project" value="UniProtKB-SubCell"/>
</dbReference>
<evidence type="ECO:0000313" key="4">
    <source>
        <dbReference type="Proteomes" id="UP000245207"/>
    </source>
</evidence>
<dbReference type="SUPFAM" id="SSF81383">
    <property type="entry name" value="F-box domain"/>
    <property type="match status" value="1"/>
</dbReference>
<dbReference type="PROSITE" id="PS50181">
    <property type="entry name" value="FBOX"/>
    <property type="match status" value="1"/>
</dbReference>
<dbReference type="PANTHER" id="PTHR12874">
    <property type="entry name" value="F-BOX ONLY PROTEIN 48-RELATED"/>
    <property type="match status" value="1"/>
</dbReference>
<evidence type="ECO:0000256" key="1">
    <source>
        <dbReference type="RuleBase" id="RU369085"/>
    </source>
</evidence>
<dbReference type="GO" id="GO:0031146">
    <property type="term" value="P:SCF-dependent proteasomal ubiquitin-dependent protein catabolic process"/>
    <property type="evidence" value="ECO:0007669"/>
    <property type="project" value="UniProtKB-UniRule"/>
</dbReference>
<evidence type="ECO:0000259" key="2">
    <source>
        <dbReference type="PROSITE" id="PS50181"/>
    </source>
</evidence>
<dbReference type="Proteomes" id="UP000245207">
    <property type="component" value="Unassembled WGS sequence"/>
</dbReference>
<proteinExistence type="predicted"/>
<dbReference type="Gene3D" id="1.20.1280.50">
    <property type="match status" value="1"/>
</dbReference>
<comment type="subcellular location">
    <subcellularLocation>
        <location evidence="1">Nucleus</location>
    </subcellularLocation>
</comment>